<evidence type="ECO:0000256" key="2">
    <source>
        <dbReference type="ARBA" id="ARBA00022679"/>
    </source>
</evidence>
<feature type="region of interest" description="Disordered" evidence="4">
    <location>
        <begin position="251"/>
        <end position="286"/>
    </location>
</feature>
<comment type="similarity">
    <text evidence="1">Belongs to the FGGY kinase family.</text>
</comment>
<reference evidence="7" key="1">
    <citation type="journal article" date="2019" name="Int. J. Syst. Evol. Microbiol.">
        <title>The Global Catalogue of Microorganisms (GCM) 10K type strain sequencing project: providing services to taxonomists for standard genome sequencing and annotation.</title>
        <authorList>
            <consortium name="The Broad Institute Genomics Platform"/>
            <consortium name="The Broad Institute Genome Sequencing Center for Infectious Disease"/>
            <person name="Wu L."/>
            <person name="Ma J."/>
        </authorList>
    </citation>
    <scope>NUCLEOTIDE SEQUENCE [LARGE SCALE GENOMIC DNA]</scope>
    <source>
        <strain evidence="7">NBRC 108725</strain>
    </source>
</reference>
<gene>
    <name evidence="6" type="ORF">GCM10025866_16020</name>
</gene>
<keyword evidence="3" id="KW-0418">Kinase</keyword>
<name>A0ABN6XNB9_9MICO</name>
<protein>
    <recommendedName>
        <fullName evidence="5">Carbohydrate kinase FGGY N-terminal domain-containing protein</fullName>
    </recommendedName>
</protein>
<keyword evidence="7" id="KW-1185">Reference proteome</keyword>
<dbReference type="InterPro" id="IPR050406">
    <property type="entry name" value="FGGY_Carb_Kinase"/>
</dbReference>
<accession>A0ABN6XNB9</accession>
<dbReference type="PANTHER" id="PTHR43095">
    <property type="entry name" value="SUGAR KINASE"/>
    <property type="match status" value="1"/>
</dbReference>
<proteinExistence type="inferred from homology"/>
<evidence type="ECO:0000313" key="7">
    <source>
        <dbReference type="Proteomes" id="UP001321498"/>
    </source>
</evidence>
<evidence type="ECO:0000256" key="4">
    <source>
        <dbReference type="SAM" id="MobiDB-lite"/>
    </source>
</evidence>
<dbReference type="Pfam" id="PF00370">
    <property type="entry name" value="FGGY_N"/>
    <property type="match status" value="1"/>
</dbReference>
<dbReference type="SUPFAM" id="SSF53067">
    <property type="entry name" value="Actin-like ATPase domain"/>
    <property type="match status" value="1"/>
</dbReference>
<dbReference type="Gene3D" id="3.30.420.40">
    <property type="match status" value="1"/>
</dbReference>
<dbReference type="RefSeq" id="WP_286278941.1">
    <property type="nucleotide sequence ID" value="NZ_AP027731.1"/>
</dbReference>
<feature type="domain" description="Carbohydrate kinase FGGY N-terminal" evidence="5">
    <location>
        <begin position="16"/>
        <end position="248"/>
    </location>
</feature>
<dbReference type="Proteomes" id="UP001321498">
    <property type="component" value="Chromosome"/>
</dbReference>
<dbReference type="EMBL" id="AP027731">
    <property type="protein sequence ID" value="BDZ45693.1"/>
    <property type="molecule type" value="Genomic_DNA"/>
</dbReference>
<dbReference type="InterPro" id="IPR043129">
    <property type="entry name" value="ATPase_NBD"/>
</dbReference>
<evidence type="ECO:0000313" key="6">
    <source>
        <dbReference type="EMBL" id="BDZ45693.1"/>
    </source>
</evidence>
<evidence type="ECO:0000256" key="1">
    <source>
        <dbReference type="ARBA" id="ARBA00009156"/>
    </source>
</evidence>
<organism evidence="6 7">
    <name type="scientific">Naasia aerilata</name>
    <dbReference type="NCBI Taxonomy" id="1162966"/>
    <lineage>
        <taxon>Bacteria</taxon>
        <taxon>Bacillati</taxon>
        <taxon>Actinomycetota</taxon>
        <taxon>Actinomycetes</taxon>
        <taxon>Micrococcales</taxon>
        <taxon>Microbacteriaceae</taxon>
        <taxon>Naasia</taxon>
    </lineage>
</organism>
<sequence>MTSGAAGDLERPETVAVGIDIGSTNVKVAVIGIGTGVTELAVCTAPTPRDADELVRVVFDLLRSVLATAPGPPETVGIASMAESGVPLGRDDRPLRPILRWDGNDDTSDLDALIGRLGAAEVFAATGVPALPKAPLAQWARLRRLDPVGWQQMRRWAGVADLLALALTGELATDQTLAARTMAYRTAVAPDRFDETLLAAVGLRSDQLPEVRAAGLPAGSVTSDAASLTGLPAGIPVHVAGHDHAVGAWAAGARGPGRRRTRSAQRRLSCACSGTHPTPRSCDRPG</sequence>
<feature type="compositionally biased region" description="Basic residues" evidence="4">
    <location>
        <begin position="256"/>
        <end position="265"/>
    </location>
</feature>
<evidence type="ECO:0000256" key="3">
    <source>
        <dbReference type="ARBA" id="ARBA00022777"/>
    </source>
</evidence>
<evidence type="ECO:0000259" key="5">
    <source>
        <dbReference type="Pfam" id="PF00370"/>
    </source>
</evidence>
<keyword evidence="2" id="KW-0808">Transferase</keyword>
<dbReference type="InterPro" id="IPR018484">
    <property type="entry name" value="FGGY_N"/>
</dbReference>